<evidence type="ECO:0000256" key="4">
    <source>
        <dbReference type="ARBA" id="ARBA00022989"/>
    </source>
</evidence>
<evidence type="ECO:0000256" key="6">
    <source>
        <dbReference type="ARBA" id="ARBA00023315"/>
    </source>
</evidence>
<dbReference type="EMBL" id="JAPCXB010000008">
    <property type="protein sequence ID" value="KAJ1615312.1"/>
    <property type="molecule type" value="Genomic_DNA"/>
</dbReference>
<evidence type="ECO:0000313" key="9">
    <source>
        <dbReference type="EMBL" id="KAJ1615312.1"/>
    </source>
</evidence>
<keyword evidence="4 7" id="KW-1133">Transmembrane helix</keyword>
<keyword evidence="3 7" id="KW-0812">Transmembrane</keyword>
<dbReference type="Pfam" id="PF01529">
    <property type="entry name" value="DHHC"/>
    <property type="match status" value="1"/>
</dbReference>
<feature type="transmembrane region" description="Helical" evidence="7">
    <location>
        <begin position="221"/>
        <end position="245"/>
    </location>
</feature>
<evidence type="ECO:0000259" key="8">
    <source>
        <dbReference type="Pfam" id="PF01529"/>
    </source>
</evidence>
<dbReference type="InterPro" id="IPR039859">
    <property type="entry name" value="PFA4/ZDH16/20/ERF2-like"/>
</dbReference>
<dbReference type="PROSITE" id="PS50216">
    <property type="entry name" value="DHHC"/>
    <property type="match status" value="1"/>
</dbReference>
<proteinExistence type="inferred from homology"/>
<dbReference type="InterPro" id="IPR001594">
    <property type="entry name" value="Palmitoyltrfase_DHHC"/>
</dbReference>
<evidence type="ECO:0000256" key="1">
    <source>
        <dbReference type="ARBA" id="ARBA00004141"/>
    </source>
</evidence>
<accession>A0ABQ8PDM3</accession>
<feature type="transmembrane region" description="Helical" evidence="7">
    <location>
        <begin position="12"/>
        <end position="40"/>
    </location>
</feature>
<evidence type="ECO:0000256" key="3">
    <source>
        <dbReference type="ARBA" id="ARBA00022692"/>
    </source>
</evidence>
<evidence type="ECO:0000313" key="10">
    <source>
        <dbReference type="Proteomes" id="UP001071777"/>
    </source>
</evidence>
<name>A0ABQ8PDM3_9CRYT</name>
<dbReference type="EC" id="2.3.1.225" evidence="7"/>
<comment type="similarity">
    <text evidence="7">Belongs to the DHHC palmitoyltransferase family.</text>
</comment>
<feature type="domain" description="Palmitoyltransferase DHHC" evidence="8">
    <location>
        <begin position="103"/>
        <end position="263"/>
    </location>
</feature>
<keyword evidence="5 7" id="KW-0472">Membrane</keyword>
<comment type="caution">
    <text evidence="9">The sequence shown here is derived from an EMBL/GenBank/DDBJ whole genome shotgun (WGS) entry which is preliminary data.</text>
</comment>
<comment type="subcellular location">
    <subcellularLocation>
        <location evidence="1">Membrane</location>
        <topology evidence="1">Multi-pass membrane protein</topology>
    </subcellularLocation>
</comment>
<keyword evidence="6 7" id="KW-0012">Acyltransferase</keyword>
<sequence length="403" mass="46575">MMKIFSKPNWFVYDTCGILCMILTELLLLYATLVLNISFIKKLFETGKTFQFIINFIICNCLYLICVFCHISCGRTDPGVIPNSNDKGEILLPIELQSQTISIRSCSKCNNLKPPRTHHCSVCKRCIFKMDHHCPWINNCVGINNQKHFLLFLAYVFFFCLYSLIVVCFQFYKCMSYPEPYPNDFDRTFLDDQYLNPGSELLNYTRGSNEMFRYECAITPVAFILGFSVVIESLIFGIFCIAMFIDQIICIVNNTTGIEHLKQEYLYSKKKNAYSLFIQVFGSKFSWKWFLPTMTRSPFTISNFDISEFLDIEFGDLIVDPESGFDCDQLRLGEIQKGEGSVLHNRMKSNRISCSFFCQGIDSTNMSIPNVSEDFSIFEGNILKASDMKNDQIKEILMDDLHK</sequence>
<feature type="transmembrane region" description="Helical" evidence="7">
    <location>
        <begin position="52"/>
        <end position="71"/>
    </location>
</feature>
<dbReference type="PANTHER" id="PTHR12246">
    <property type="entry name" value="PALMITOYLTRANSFERASE ZDHHC16"/>
    <property type="match status" value="1"/>
</dbReference>
<dbReference type="Proteomes" id="UP001071777">
    <property type="component" value="Unassembled WGS sequence"/>
</dbReference>
<comment type="domain">
    <text evidence="7">The DHHC domain is required for palmitoyltransferase activity.</text>
</comment>
<comment type="catalytic activity">
    <reaction evidence="7">
        <text>L-cysteinyl-[protein] + hexadecanoyl-CoA = S-hexadecanoyl-L-cysteinyl-[protein] + CoA</text>
        <dbReference type="Rhea" id="RHEA:36683"/>
        <dbReference type="Rhea" id="RHEA-COMP:10131"/>
        <dbReference type="Rhea" id="RHEA-COMP:11032"/>
        <dbReference type="ChEBI" id="CHEBI:29950"/>
        <dbReference type="ChEBI" id="CHEBI:57287"/>
        <dbReference type="ChEBI" id="CHEBI:57379"/>
        <dbReference type="ChEBI" id="CHEBI:74151"/>
        <dbReference type="EC" id="2.3.1.225"/>
    </reaction>
</comment>
<feature type="transmembrane region" description="Helical" evidence="7">
    <location>
        <begin position="149"/>
        <end position="172"/>
    </location>
</feature>
<organism evidence="9 10">
    <name type="scientific">Cryptosporidium canis</name>
    <dbReference type="NCBI Taxonomy" id="195482"/>
    <lineage>
        <taxon>Eukaryota</taxon>
        <taxon>Sar</taxon>
        <taxon>Alveolata</taxon>
        <taxon>Apicomplexa</taxon>
        <taxon>Conoidasida</taxon>
        <taxon>Coccidia</taxon>
        <taxon>Eucoccidiorida</taxon>
        <taxon>Eimeriorina</taxon>
        <taxon>Cryptosporidiidae</taxon>
        <taxon>Cryptosporidium</taxon>
    </lineage>
</organism>
<keyword evidence="10" id="KW-1185">Reference proteome</keyword>
<protein>
    <recommendedName>
        <fullName evidence="7">Palmitoyltransferase</fullName>
        <ecNumber evidence="7">2.3.1.225</ecNumber>
    </recommendedName>
</protein>
<evidence type="ECO:0000256" key="7">
    <source>
        <dbReference type="RuleBase" id="RU079119"/>
    </source>
</evidence>
<keyword evidence="2 7" id="KW-0808">Transferase</keyword>
<evidence type="ECO:0000256" key="5">
    <source>
        <dbReference type="ARBA" id="ARBA00023136"/>
    </source>
</evidence>
<reference evidence="9" key="1">
    <citation type="submission" date="2022-10" db="EMBL/GenBank/DDBJ databases">
        <title>Adaptive evolution leads to modifications in subtelomeric GC content in a zoonotic Cryptosporidium species.</title>
        <authorList>
            <person name="Li J."/>
            <person name="Feng Y."/>
            <person name="Xiao L."/>
        </authorList>
    </citation>
    <scope>NUCLEOTIDE SEQUENCE</scope>
    <source>
        <strain evidence="9">25894</strain>
    </source>
</reference>
<gene>
    <name evidence="9" type="ORF">OJ252_258</name>
</gene>
<evidence type="ECO:0000256" key="2">
    <source>
        <dbReference type="ARBA" id="ARBA00022679"/>
    </source>
</evidence>